<reference evidence="1" key="2">
    <citation type="submission" date="2020-11" db="EMBL/GenBank/DDBJ databases">
        <authorList>
            <person name="McCartney M.A."/>
            <person name="Auch B."/>
            <person name="Kono T."/>
            <person name="Mallez S."/>
            <person name="Becker A."/>
            <person name="Gohl D.M."/>
            <person name="Silverstein K.A.T."/>
            <person name="Koren S."/>
            <person name="Bechman K.B."/>
            <person name="Herman A."/>
            <person name="Abrahante J.E."/>
            <person name="Garbe J."/>
        </authorList>
    </citation>
    <scope>NUCLEOTIDE SEQUENCE</scope>
    <source>
        <strain evidence="1">Duluth1</strain>
        <tissue evidence="1">Whole animal</tissue>
    </source>
</reference>
<dbReference type="EMBL" id="JAIWYP010000003">
    <property type="protein sequence ID" value="KAH3844534.1"/>
    <property type="molecule type" value="Genomic_DNA"/>
</dbReference>
<gene>
    <name evidence="1" type="ORF">DPMN_086793</name>
</gene>
<reference evidence="1" key="1">
    <citation type="journal article" date="2019" name="bioRxiv">
        <title>The Genome of the Zebra Mussel, Dreissena polymorpha: A Resource for Invasive Species Research.</title>
        <authorList>
            <person name="McCartney M.A."/>
            <person name="Auch B."/>
            <person name="Kono T."/>
            <person name="Mallez S."/>
            <person name="Zhang Y."/>
            <person name="Obille A."/>
            <person name="Becker A."/>
            <person name="Abrahante J.E."/>
            <person name="Garbe J."/>
            <person name="Badalamenti J.P."/>
            <person name="Herman A."/>
            <person name="Mangelson H."/>
            <person name="Liachko I."/>
            <person name="Sullivan S."/>
            <person name="Sone E.D."/>
            <person name="Koren S."/>
            <person name="Silverstein K.A.T."/>
            <person name="Beckman K.B."/>
            <person name="Gohl D.M."/>
        </authorList>
    </citation>
    <scope>NUCLEOTIDE SEQUENCE</scope>
    <source>
        <strain evidence="1">Duluth1</strain>
        <tissue evidence="1">Whole animal</tissue>
    </source>
</reference>
<dbReference type="Proteomes" id="UP000828390">
    <property type="component" value="Unassembled WGS sequence"/>
</dbReference>
<sequence length="81" mass="9085">MQGRCMVGEAAISIVDSNVDFMYLRSRPGRLANEAKTQEVNMKINRFLALSDYLEGAVLSDVLLWKGHMEVHDRTSTPLTS</sequence>
<comment type="caution">
    <text evidence="1">The sequence shown here is derived from an EMBL/GenBank/DDBJ whole genome shotgun (WGS) entry which is preliminary data.</text>
</comment>
<evidence type="ECO:0000313" key="1">
    <source>
        <dbReference type="EMBL" id="KAH3844534.1"/>
    </source>
</evidence>
<keyword evidence="2" id="KW-1185">Reference proteome</keyword>
<evidence type="ECO:0000313" key="2">
    <source>
        <dbReference type="Proteomes" id="UP000828390"/>
    </source>
</evidence>
<name>A0A9D4KS25_DREPO</name>
<dbReference type="AlphaFoldDB" id="A0A9D4KS25"/>
<proteinExistence type="predicted"/>
<protein>
    <submittedName>
        <fullName evidence="1">Uncharacterized protein</fullName>
    </submittedName>
</protein>
<organism evidence="1 2">
    <name type="scientific">Dreissena polymorpha</name>
    <name type="common">Zebra mussel</name>
    <name type="synonym">Mytilus polymorpha</name>
    <dbReference type="NCBI Taxonomy" id="45954"/>
    <lineage>
        <taxon>Eukaryota</taxon>
        <taxon>Metazoa</taxon>
        <taxon>Spiralia</taxon>
        <taxon>Lophotrochozoa</taxon>
        <taxon>Mollusca</taxon>
        <taxon>Bivalvia</taxon>
        <taxon>Autobranchia</taxon>
        <taxon>Heteroconchia</taxon>
        <taxon>Euheterodonta</taxon>
        <taxon>Imparidentia</taxon>
        <taxon>Neoheterodontei</taxon>
        <taxon>Myida</taxon>
        <taxon>Dreissenoidea</taxon>
        <taxon>Dreissenidae</taxon>
        <taxon>Dreissena</taxon>
    </lineage>
</organism>
<accession>A0A9D4KS25</accession>